<feature type="domain" description="DhaL" evidence="3">
    <location>
        <begin position="6"/>
        <end position="206"/>
    </location>
</feature>
<accession>A0A0M8KB67</accession>
<dbReference type="SMART" id="SM01120">
    <property type="entry name" value="Dak2"/>
    <property type="match status" value="1"/>
</dbReference>
<dbReference type="OrthoDB" id="9800291at2"/>
<reference evidence="4 6" key="1">
    <citation type="journal article" date="2015" name="Genome Announc.">
        <title>Draft Genome Sequence of a Heterotrophic Facultative Anaerobic Thermophilic Bacterium, Ardenticatena maritima Strain 110ST.</title>
        <authorList>
            <person name="Kawaichi S."/>
            <person name="Yoshida T."/>
            <person name="Sako Y."/>
            <person name="Nakamura R."/>
        </authorList>
    </citation>
    <scope>NUCLEOTIDE SEQUENCE [LARGE SCALE GENOMIC DNA]</scope>
    <source>
        <strain evidence="4 6">110S</strain>
    </source>
</reference>
<dbReference type="InParanoid" id="A0A0M8KB67"/>
<keyword evidence="6" id="KW-1185">Reference proteome</keyword>
<keyword evidence="1" id="KW-0808">Transferase</keyword>
<dbReference type="Proteomes" id="UP000050502">
    <property type="component" value="Unassembled WGS sequence"/>
</dbReference>
<organism evidence="4 6">
    <name type="scientific">Ardenticatena maritima</name>
    <dbReference type="NCBI Taxonomy" id="872965"/>
    <lineage>
        <taxon>Bacteria</taxon>
        <taxon>Bacillati</taxon>
        <taxon>Chloroflexota</taxon>
        <taxon>Ardenticatenia</taxon>
        <taxon>Ardenticatenales</taxon>
        <taxon>Ardenticatenaceae</taxon>
        <taxon>Ardenticatena</taxon>
    </lineage>
</organism>
<dbReference type="PATRIC" id="fig|872965.6.peg.2357"/>
<dbReference type="EMBL" id="LGKN01000009">
    <property type="protein sequence ID" value="KPL86351.1"/>
    <property type="molecule type" value="Genomic_DNA"/>
</dbReference>
<dbReference type="InterPro" id="IPR050861">
    <property type="entry name" value="Dihydroxyacetone_Kinase"/>
</dbReference>
<name>A0A0M8KB67_9CHLR</name>
<dbReference type="PANTHER" id="PTHR28629">
    <property type="entry name" value="TRIOKINASE/FMN CYCLASE"/>
    <property type="match status" value="1"/>
</dbReference>
<reference evidence="6" key="3">
    <citation type="submission" date="2015-08" db="EMBL/GenBank/DDBJ databases">
        <title>Draft Genome Sequence of a Heterotrophic Facultative Anaerobic Bacterium Ardenticatena maritima Strain 110S.</title>
        <authorList>
            <person name="Kawaichi S."/>
            <person name="Yoshida T."/>
            <person name="Sako Y."/>
            <person name="Nakamura R."/>
        </authorList>
    </citation>
    <scope>NUCLEOTIDE SEQUENCE [LARGE SCALE GENOMIC DNA]</scope>
    <source>
        <strain evidence="6">110S</strain>
    </source>
</reference>
<dbReference type="NCBIfam" id="TIGR02365">
    <property type="entry name" value="dha_L_ycgS"/>
    <property type="match status" value="1"/>
</dbReference>
<dbReference type="GO" id="GO:0005829">
    <property type="term" value="C:cytosol"/>
    <property type="evidence" value="ECO:0007669"/>
    <property type="project" value="TreeGrafter"/>
</dbReference>
<evidence type="ECO:0000313" key="4">
    <source>
        <dbReference type="EMBL" id="GAP64661.1"/>
    </source>
</evidence>
<dbReference type="InterPro" id="IPR004007">
    <property type="entry name" value="DhaL_dom"/>
</dbReference>
<dbReference type="SUPFAM" id="SSF101473">
    <property type="entry name" value="DhaL-like"/>
    <property type="match status" value="1"/>
</dbReference>
<dbReference type="InterPro" id="IPR012737">
    <property type="entry name" value="DhaK_L_YcgS"/>
</dbReference>
<protein>
    <submittedName>
        <fullName evidence="4 5">Dihydroxyacetone kinase</fullName>
    </submittedName>
</protein>
<dbReference type="EMBL" id="BBZA01000298">
    <property type="protein sequence ID" value="GAP64661.1"/>
    <property type="molecule type" value="Genomic_DNA"/>
</dbReference>
<sequence>MTLTKTDVLAWLKRVAEVIAENKEYLTQLDAAIGDADHGINMDRGFQRVMSQLPTVEDKDIGTILKTTGMALLSSVGGAGGPLYGTFFMRMGMAVAGKEELSPEEVLTMLKAGLDGVVQRGKAEVGDKTMVDTLTPAIRTLEDALAAGHQFDDALDRMVAAAEEGMKATIPLVARKGRASYLGQRSAGHQDPGATSSYLILATLRDTFKSRE</sequence>
<dbReference type="RefSeq" id="WP_054494402.1">
    <property type="nucleotide sequence ID" value="NZ_BBZA01000298.1"/>
</dbReference>
<dbReference type="GO" id="GO:0019563">
    <property type="term" value="P:glycerol catabolic process"/>
    <property type="evidence" value="ECO:0007669"/>
    <property type="project" value="TreeGrafter"/>
</dbReference>
<dbReference type="GO" id="GO:0004371">
    <property type="term" value="F:glycerone kinase activity"/>
    <property type="evidence" value="ECO:0007669"/>
    <property type="project" value="InterPro"/>
</dbReference>
<evidence type="ECO:0000313" key="6">
    <source>
        <dbReference type="Proteomes" id="UP000037784"/>
    </source>
</evidence>
<keyword evidence="2 4" id="KW-0418">Kinase</keyword>
<evidence type="ECO:0000313" key="7">
    <source>
        <dbReference type="Proteomes" id="UP000050502"/>
    </source>
</evidence>
<dbReference type="AlphaFoldDB" id="A0A0M8KB67"/>
<dbReference type="Pfam" id="PF02734">
    <property type="entry name" value="Dak2"/>
    <property type="match status" value="1"/>
</dbReference>
<dbReference type="Gene3D" id="1.25.40.340">
    <property type="match status" value="1"/>
</dbReference>
<evidence type="ECO:0000256" key="2">
    <source>
        <dbReference type="ARBA" id="ARBA00022777"/>
    </source>
</evidence>
<dbReference type="FunFam" id="1.25.40.340:FF:000002">
    <property type="entry name" value="Dihydroxyacetone kinase, L subunit"/>
    <property type="match status" value="1"/>
</dbReference>
<dbReference type="Proteomes" id="UP000037784">
    <property type="component" value="Unassembled WGS sequence"/>
</dbReference>
<proteinExistence type="predicted"/>
<evidence type="ECO:0000313" key="5">
    <source>
        <dbReference type="EMBL" id="KPL86351.1"/>
    </source>
</evidence>
<dbReference type="InterPro" id="IPR036117">
    <property type="entry name" value="DhaL_dom_sf"/>
</dbReference>
<comment type="caution">
    <text evidence="4">The sequence shown here is derived from an EMBL/GenBank/DDBJ whole genome shotgun (WGS) entry which is preliminary data.</text>
</comment>
<dbReference type="PROSITE" id="PS51480">
    <property type="entry name" value="DHAL"/>
    <property type="match status" value="1"/>
</dbReference>
<gene>
    <name evidence="4" type="primary">dhaL</name>
    <name evidence="4" type="ORF">ARMA_3084</name>
    <name evidence="5" type="ORF">SE16_13590</name>
</gene>
<dbReference type="STRING" id="872965.SE16_13590"/>
<evidence type="ECO:0000256" key="1">
    <source>
        <dbReference type="ARBA" id="ARBA00022679"/>
    </source>
</evidence>
<evidence type="ECO:0000259" key="3">
    <source>
        <dbReference type="PROSITE" id="PS51480"/>
    </source>
</evidence>
<reference evidence="5 7" key="2">
    <citation type="submission" date="2015-07" db="EMBL/GenBank/DDBJ databases">
        <title>Whole genome sequence of Ardenticatena maritima DSM 23922.</title>
        <authorList>
            <person name="Hemp J."/>
            <person name="Ward L.M."/>
            <person name="Pace L.A."/>
            <person name="Fischer W.W."/>
        </authorList>
    </citation>
    <scope>NUCLEOTIDE SEQUENCE [LARGE SCALE GENOMIC DNA]</scope>
    <source>
        <strain evidence="5 7">110S</strain>
    </source>
</reference>
<dbReference type="PANTHER" id="PTHR28629:SF4">
    <property type="entry name" value="TRIOKINASE_FMN CYCLASE"/>
    <property type="match status" value="1"/>
</dbReference>